<organism evidence="2 3">
    <name type="scientific">Sus scrofa</name>
    <name type="common">Pig</name>
    <dbReference type="NCBI Taxonomy" id="9823"/>
    <lineage>
        <taxon>Eukaryota</taxon>
        <taxon>Metazoa</taxon>
        <taxon>Chordata</taxon>
        <taxon>Craniata</taxon>
        <taxon>Vertebrata</taxon>
        <taxon>Euteleostomi</taxon>
        <taxon>Mammalia</taxon>
        <taxon>Eutheria</taxon>
        <taxon>Laurasiatheria</taxon>
        <taxon>Artiodactyla</taxon>
        <taxon>Suina</taxon>
        <taxon>Suidae</taxon>
        <taxon>Sus</taxon>
    </lineage>
</organism>
<dbReference type="InterPro" id="IPR031438">
    <property type="entry name" value="MCCD1"/>
</dbReference>
<dbReference type="Ensembl" id="ENSSSCT00030092709.1">
    <property type="protein sequence ID" value="ENSSSCP00030042660.1"/>
    <property type="gene ID" value="ENSSSCG00030066351.1"/>
</dbReference>
<evidence type="ECO:0000313" key="2">
    <source>
        <dbReference type="Ensembl" id="ENSSSCP00030042660.1"/>
    </source>
</evidence>
<proteinExistence type="predicted"/>
<dbReference type="AlphaFoldDB" id="A0A8D0Y259"/>
<dbReference type="Pfam" id="PF15707">
    <property type="entry name" value="MCCD1"/>
    <property type="match status" value="1"/>
</dbReference>
<evidence type="ECO:0008006" key="4">
    <source>
        <dbReference type="Google" id="ProtNLM"/>
    </source>
</evidence>
<evidence type="ECO:0000313" key="3">
    <source>
        <dbReference type="Proteomes" id="UP000694570"/>
    </source>
</evidence>
<evidence type="ECO:0000256" key="1">
    <source>
        <dbReference type="SAM" id="MobiDB-lite"/>
    </source>
</evidence>
<sequence length="278" mass="30966">MFFGYISLTIPIFPPLLLHPLRPRLHPWIRGIAAEPYELRVVQETDRAVKVTTVAGPGYQNMENGEEQVRKQCREKDARRGQLGTRVLKQVLPNLAGKFSHQGTRVPGLCLGQVRRRVGGCSRAGQGQGQALKRGHSPEGTSSLVAFGWLRQLPASPAMILPLPWLSRCCCRGLLPFWPPVLQGTWRCCSQGSKANREDASSDGLGKMSPSREPEPRPTAELTQAEELLEQQLELYQALLDGQEGAWEAQALVLKIQKLKEQMRRHRESLGEDAQASH</sequence>
<feature type="region of interest" description="Disordered" evidence="1">
    <location>
        <begin position="193"/>
        <end position="221"/>
    </location>
</feature>
<accession>A0A8D0Y259</accession>
<dbReference type="Proteomes" id="UP000694570">
    <property type="component" value="Unplaced"/>
</dbReference>
<protein>
    <recommendedName>
        <fullName evidence="4">Mitochondrial coiled-coil domain protein 1</fullName>
    </recommendedName>
</protein>
<name>A0A8D0Y259_PIG</name>
<dbReference type="PANTHER" id="PTHR37877:SF1">
    <property type="entry name" value="MITOCHONDRIAL COILED-COIL DOMAIN PROTEIN 1"/>
    <property type="match status" value="1"/>
</dbReference>
<reference evidence="2" key="1">
    <citation type="submission" date="2025-08" db="UniProtKB">
        <authorList>
            <consortium name="Ensembl"/>
        </authorList>
    </citation>
    <scope>IDENTIFICATION</scope>
</reference>
<dbReference type="PANTHER" id="PTHR37877">
    <property type="entry name" value="MITOCHONDRIAL COILED-COIL DOMAIN PROTEIN 1"/>
    <property type="match status" value="1"/>
</dbReference>